<evidence type="ECO:0000256" key="11">
    <source>
        <dbReference type="ARBA" id="ARBA00022989"/>
    </source>
</evidence>
<name>G3CUS0_CIGTA</name>
<keyword evidence="11 17" id="KW-1133">Transmembrane helix</keyword>
<evidence type="ECO:0000256" key="14">
    <source>
        <dbReference type="ARBA" id="ARBA00023128"/>
    </source>
</evidence>
<dbReference type="EMBL" id="HQ184266">
    <property type="protein sequence ID" value="ADN43214.1"/>
    <property type="molecule type" value="Genomic_DNA"/>
</dbReference>
<keyword evidence="14 17" id="KW-0496">Mitochondrion</keyword>
<dbReference type="InterPro" id="IPR003918">
    <property type="entry name" value="NADH_UbQ_OxRdtase"/>
</dbReference>
<evidence type="ECO:0000256" key="4">
    <source>
        <dbReference type="ARBA" id="ARBA00012944"/>
    </source>
</evidence>
<gene>
    <name evidence="20" type="primary">ND4</name>
</gene>
<dbReference type="GO" id="GO:0008137">
    <property type="term" value="F:NADH dehydrogenase (ubiquinone) activity"/>
    <property type="evidence" value="ECO:0007669"/>
    <property type="project" value="UniProtKB-UniRule"/>
</dbReference>
<proteinExistence type="inferred from homology"/>
<protein>
    <recommendedName>
        <fullName evidence="5 17">NADH-ubiquinone oxidoreductase chain 4</fullName>
        <ecNumber evidence="4 17">7.1.1.2</ecNumber>
    </recommendedName>
</protein>
<accession>G3CUS0</accession>
<evidence type="ECO:0000256" key="3">
    <source>
        <dbReference type="ARBA" id="ARBA00009025"/>
    </source>
</evidence>
<organism evidence="20">
    <name type="scientific">Cigaritis takanonis</name>
    <name type="common">Butterfly</name>
    <name type="synonym">Spindasis takanonis</name>
    <dbReference type="NCBI Taxonomy" id="2714157"/>
    <lineage>
        <taxon>Eukaryota</taxon>
        <taxon>Metazoa</taxon>
        <taxon>Ecdysozoa</taxon>
        <taxon>Arthropoda</taxon>
        <taxon>Hexapoda</taxon>
        <taxon>Insecta</taxon>
        <taxon>Pterygota</taxon>
        <taxon>Neoptera</taxon>
        <taxon>Endopterygota</taxon>
        <taxon>Lepidoptera</taxon>
        <taxon>Glossata</taxon>
        <taxon>Ditrysia</taxon>
        <taxon>Papilionoidea</taxon>
        <taxon>Lycaenidae</taxon>
        <taxon>Aphnaeinae</taxon>
        <taxon>Cigaritis</taxon>
    </lineage>
</organism>
<evidence type="ECO:0000256" key="5">
    <source>
        <dbReference type="ARBA" id="ARBA00021006"/>
    </source>
</evidence>
<dbReference type="CTD" id="4538"/>
<keyword evidence="8 17" id="KW-0812">Transmembrane</keyword>
<feature type="domain" description="NADH:quinone oxidoreductase/Mrp antiporter transmembrane" evidence="18">
    <location>
        <begin position="105"/>
        <end position="388"/>
    </location>
</feature>
<dbReference type="GO" id="GO:0031966">
    <property type="term" value="C:mitochondrial membrane"/>
    <property type="evidence" value="ECO:0007669"/>
    <property type="project" value="UniProtKB-SubCell"/>
</dbReference>
<keyword evidence="13 17" id="KW-0830">Ubiquinone</keyword>
<dbReference type="GO" id="GO:0003954">
    <property type="term" value="F:NADH dehydrogenase activity"/>
    <property type="evidence" value="ECO:0007669"/>
    <property type="project" value="TreeGrafter"/>
</dbReference>
<dbReference type="Pfam" id="PF00361">
    <property type="entry name" value="Proton_antipo_M"/>
    <property type="match status" value="1"/>
</dbReference>
<comment type="function">
    <text evidence="17">Core subunit of the mitochondrial membrane respiratory chain NADH dehydrogenase (Complex I) which catalyzes electron transfer from NADH through the respiratory chain, using ubiquinone as an electron acceptor. Essential for the catalytic activity and assembly of complex I.</text>
</comment>
<evidence type="ECO:0000256" key="13">
    <source>
        <dbReference type="ARBA" id="ARBA00023075"/>
    </source>
</evidence>
<evidence type="ECO:0000259" key="19">
    <source>
        <dbReference type="Pfam" id="PF01059"/>
    </source>
</evidence>
<feature type="transmembrane region" description="Helical" evidence="17">
    <location>
        <begin position="244"/>
        <end position="261"/>
    </location>
</feature>
<feature type="transmembrane region" description="Helical" evidence="17">
    <location>
        <begin position="142"/>
        <end position="161"/>
    </location>
</feature>
<dbReference type="InterPro" id="IPR000260">
    <property type="entry name" value="NADH4_N"/>
</dbReference>
<sequence>MLKFLMFLFFMIPLCLKNMFWMMQMMLFFLMFLFMNMTVNIYNFNSLSYVMGYDLISFGLILLSIWICSLMIMSSENLNKNNLYINFFLLNIIFLLIMLYMTFSALNIFIFYLFFEGSLIPTLMLIMGWGYQPERIQASMYLLFYTLFMSLPMLLSIFYLYNKMNCLMFYMMKFFNLNMFLLYLSMIMSFLVKMPMYFVHLWLPKAHVEAPISGSMILAGIMLKLGGYGLLRVLIFLQKINVKFNFIWIIISLVGGLYISLKCFCQFDMKSMIAYSSVSHMSLVIGGIMTMNYWGFMGSYILMIGHGLCSSGMFCLSNINYERLNSRSLFLNKGMMNFMPSMSMFWFLLLSSNMASPPSMNLMGEISLIMSLMSWSNYSMFLMILISFFSAGYSLYLFSYTQHGKFNLSIFSFYSGVSREYLMLMLHWLPLNLLILKVDYFLIWI</sequence>
<dbReference type="PRINTS" id="PR01437">
    <property type="entry name" value="NUOXDRDTASE4"/>
</dbReference>
<comment type="similarity">
    <text evidence="3 17">Belongs to the complex I subunit 4 family.</text>
</comment>
<dbReference type="GO" id="GO:0048039">
    <property type="term" value="F:ubiquinone binding"/>
    <property type="evidence" value="ECO:0007669"/>
    <property type="project" value="TreeGrafter"/>
</dbReference>
<keyword evidence="15 17" id="KW-0472">Membrane</keyword>
<feature type="transmembrane region" description="Helical" evidence="17">
    <location>
        <begin position="181"/>
        <end position="203"/>
    </location>
</feature>
<evidence type="ECO:0000256" key="15">
    <source>
        <dbReference type="ARBA" id="ARBA00023136"/>
    </source>
</evidence>
<feature type="transmembrane region" description="Helical" evidence="17">
    <location>
        <begin position="300"/>
        <end position="321"/>
    </location>
</feature>
<evidence type="ECO:0000256" key="2">
    <source>
        <dbReference type="ARBA" id="ARBA00004225"/>
    </source>
</evidence>
<evidence type="ECO:0000256" key="10">
    <source>
        <dbReference type="ARBA" id="ARBA00022982"/>
    </source>
</evidence>
<evidence type="ECO:0000256" key="6">
    <source>
        <dbReference type="ARBA" id="ARBA00022448"/>
    </source>
</evidence>
<keyword evidence="9" id="KW-1278">Translocase</keyword>
<keyword evidence="6 17" id="KW-0813">Transport</keyword>
<dbReference type="PANTHER" id="PTHR43507">
    <property type="entry name" value="NADH-UBIQUINONE OXIDOREDUCTASE CHAIN 4"/>
    <property type="match status" value="1"/>
</dbReference>
<dbReference type="PANTHER" id="PTHR43507:SF20">
    <property type="entry name" value="NADH-UBIQUINONE OXIDOREDUCTASE CHAIN 4"/>
    <property type="match status" value="1"/>
</dbReference>
<dbReference type="GO" id="GO:0015990">
    <property type="term" value="P:electron transport coupled proton transport"/>
    <property type="evidence" value="ECO:0007669"/>
    <property type="project" value="TreeGrafter"/>
</dbReference>
<keyword evidence="7 17" id="KW-0679">Respiratory chain</keyword>
<dbReference type="InterPro" id="IPR001750">
    <property type="entry name" value="ND/Mrp_TM"/>
</dbReference>
<evidence type="ECO:0000256" key="7">
    <source>
        <dbReference type="ARBA" id="ARBA00022660"/>
    </source>
</evidence>
<dbReference type="AlphaFoldDB" id="G3CUS0"/>
<evidence type="ECO:0000259" key="18">
    <source>
        <dbReference type="Pfam" id="PF00361"/>
    </source>
</evidence>
<feature type="transmembrane region" description="Helical" evidence="17">
    <location>
        <begin position="215"/>
        <end position="238"/>
    </location>
</feature>
<evidence type="ECO:0000256" key="16">
    <source>
        <dbReference type="ARBA" id="ARBA00049551"/>
    </source>
</evidence>
<keyword evidence="12 17" id="KW-0520">NAD</keyword>
<comment type="catalytic activity">
    <reaction evidence="16 17">
        <text>a ubiquinone + NADH + 5 H(+)(in) = a ubiquinol + NAD(+) + 4 H(+)(out)</text>
        <dbReference type="Rhea" id="RHEA:29091"/>
        <dbReference type="Rhea" id="RHEA-COMP:9565"/>
        <dbReference type="Rhea" id="RHEA-COMP:9566"/>
        <dbReference type="ChEBI" id="CHEBI:15378"/>
        <dbReference type="ChEBI" id="CHEBI:16389"/>
        <dbReference type="ChEBI" id="CHEBI:17976"/>
        <dbReference type="ChEBI" id="CHEBI:57540"/>
        <dbReference type="ChEBI" id="CHEBI:57945"/>
        <dbReference type="EC" id="7.1.1.2"/>
    </reaction>
</comment>
<dbReference type="GO" id="GO:0042773">
    <property type="term" value="P:ATP synthesis coupled electron transport"/>
    <property type="evidence" value="ECO:0007669"/>
    <property type="project" value="InterPro"/>
</dbReference>
<feature type="transmembrane region" description="Helical" evidence="17">
    <location>
        <begin position="380"/>
        <end position="400"/>
    </location>
</feature>
<evidence type="ECO:0000256" key="8">
    <source>
        <dbReference type="ARBA" id="ARBA00022692"/>
    </source>
</evidence>
<evidence type="ECO:0000313" key="20">
    <source>
        <dbReference type="EMBL" id="ADN43214.1"/>
    </source>
</evidence>
<geneLocation type="mitochondrion" evidence="20"/>
<evidence type="ECO:0000256" key="1">
    <source>
        <dbReference type="ARBA" id="ARBA00003257"/>
    </source>
</evidence>
<evidence type="ECO:0000256" key="17">
    <source>
        <dbReference type="RuleBase" id="RU003297"/>
    </source>
</evidence>
<dbReference type="Pfam" id="PF01059">
    <property type="entry name" value="Oxidored_q5_N"/>
    <property type="match status" value="1"/>
</dbReference>
<feature type="transmembrane region" description="Helical" evidence="17">
    <location>
        <begin position="109"/>
        <end position="130"/>
    </location>
</feature>
<evidence type="ECO:0000256" key="12">
    <source>
        <dbReference type="ARBA" id="ARBA00023027"/>
    </source>
</evidence>
<evidence type="ECO:0000256" key="9">
    <source>
        <dbReference type="ARBA" id="ARBA00022967"/>
    </source>
</evidence>
<dbReference type="GeneID" id="11162850"/>
<dbReference type="EC" id="7.1.1.2" evidence="4 17"/>
<dbReference type="RefSeq" id="YP_004857896.1">
    <property type="nucleotide sequence ID" value="NC_016018.1"/>
</dbReference>
<feature type="transmembrane region" description="Helical" evidence="17">
    <location>
        <begin position="421"/>
        <end position="443"/>
    </location>
</feature>
<comment type="function">
    <text evidence="1">Core subunit of the mitochondrial membrane respiratory chain NADH dehydrogenase (Complex I) that is believed to belong to the minimal assembly required for catalysis. Complex I functions in the transfer of electrons from NADH to the respiratory chain. The immediate electron acceptor for the enzyme is believed to be ubiquinone.</text>
</comment>
<keyword evidence="10 17" id="KW-0249">Electron transport</keyword>
<feature type="domain" description="NADH:ubiquinone oxidoreductase chain 4 N-terminal" evidence="19">
    <location>
        <begin position="1"/>
        <end position="102"/>
    </location>
</feature>
<feature type="transmembrane region" description="Helical" evidence="17">
    <location>
        <begin position="50"/>
        <end position="72"/>
    </location>
</feature>
<feature type="transmembrane region" description="Helical" evidence="17">
    <location>
        <begin position="84"/>
        <end position="103"/>
    </location>
</feature>
<comment type="subcellular location">
    <subcellularLocation>
        <location evidence="2 17">Mitochondrion membrane</location>
        <topology evidence="2 17">Multi-pass membrane protein</topology>
    </subcellularLocation>
</comment>
<reference evidence="20" key="1">
    <citation type="journal article" date="2011" name="Mol. Phylogenet. Evol.">
        <title>Reconstructing intraordinal relationships in Lepidoptera using mitochondrial genome data with the description of two newly sequenced lycaenids, Spindasis takanonis and Protantigius superans (Lepidoptera: Lycaenidae).</title>
        <authorList>
            <person name="Kim M.J."/>
            <person name="Kang A.R."/>
            <person name="Jeong H.C."/>
            <person name="Kim K.G."/>
            <person name="Kim I."/>
        </authorList>
    </citation>
    <scope>NUCLEOTIDE SEQUENCE</scope>
</reference>